<dbReference type="EMBL" id="GBXM01027114">
    <property type="protein sequence ID" value="JAH81463.1"/>
    <property type="molecule type" value="Transcribed_RNA"/>
</dbReference>
<sequence>MGGKPIKKFCFFYLTFILPG</sequence>
<reference evidence="1" key="2">
    <citation type="journal article" date="2015" name="Fish Shellfish Immunol.">
        <title>Early steps in the European eel (Anguilla anguilla)-Vibrio vulnificus interaction in the gills: Role of the RtxA13 toxin.</title>
        <authorList>
            <person name="Callol A."/>
            <person name="Pajuelo D."/>
            <person name="Ebbesson L."/>
            <person name="Teles M."/>
            <person name="MacKenzie S."/>
            <person name="Amaro C."/>
        </authorList>
    </citation>
    <scope>NUCLEOTIDE SEQUENCE</scope>
</reference>
<reference evidence="1" key="1">
    <citation type="submission" date="2014-11" db="EMBL/GenBank/DDBJ databases">
        <authorList>
            <person name="Amaro Gonzalez C."/>
        </authorList>
    </citation>
    <scope>NUCLEOTIDE SEQUENCE</scope>
</reference>
<proteinExistence type="predicted"/>
<organism evidence="1">
    <name type="scientific">Anguilla anguilla</name>
    <name type="common">European freshwater eel</name>
    <name type="synonym">Muraena anguilla</name>
    <dbReference type="NCBI Taxonomy" id="7936"/>
    <lineage>
        <taxon>Eukaryota</taxon>
        <taxon>Metazoa</taxon>
        <taxon>Chordata</taxon>
        <taxon>Craniata</taxon>
        <taxon>Vertebrata</taxon>
        <taxon>Euteleostomi</taxon>
        <taxon>Actinopterygii</taxon>
        <taxon>Neopterygii</taxon>
        <taxon>Teleostei</taxon>
        <taxon>Anguilliformes</taxon>
        <taxon>Anguillidae</taxon>
        <taxon>Anguilla</taxon>
    </lineage>
</organism>
<accession>A0A0E9VW31</accession>
<name>A0A0E9VW31_ANGAN</name>
<protein>
    <submittedName>
        <fullName evidence="1">Uncharacterized protein</fullName>
    </submittedName>
</protein>
<evidence type="ECO:0000313" key="1">
    <source>
        <dbReference type="EMBL" id="JAH81463.1"/>
    </source>
</evidence>
<dbReference type="AlphaFoldDB" id="A0A0E9VW31"/>